<gene>
    <name evidence="1" type="ORF">HS960_09180</name>
</gene>
<dbReference type="Proteomes" id="UP000515450">
    <property type="component" value="Chromosome"/>
</dbReference>
<proteinExistence type="predicted"/>
<reference evidence="1 2" key="1">
    <citation type="journal article" date="2020" name="G3 (Bethesda)">
        <title>CeMbio - The Caenorhabditis elegans Microbiome Resource.</title>
        <authorList>
            <person name="Dirksen P."/>
            <person name="Assie A."/>
            <person name="Zimmermann J."/>
            <person name="Zhang F."/>
            <person name="Tietje A.M."/>
            <person name="Marsh S.A."/>
            <person name="Felix M.A."/>
            <person name="Shapira M."/>
            <person name="Kaleta C."/>
            <person name="Schulenburg H."/>
            <person name="Samuel B."/>
        </authorList>
    </citation>
    <scope>NUCLEOTIDE SEQUENCE [LARGE SCALE GENOMIC DNA]</scope>
    <source>
        <strain evidence="1 2">BIGb0170</strain>
    </source>
</reference>
<keyword evidence="2" id="KW-1185">Reference proteome</keyword>
<dbReference type="EMBL" id="CP058555">
    <property type="protein sequence ID" value="QMV67814.1"/>
    <property type="molecule type" value="Genomic_DNA"/>
</dbReference>
<organism evidence="1 2">
    <name type="scientific">Sphingobacterium paramultivorum</name>
    <dbReference type="NCBI Taxonomy" id="2886510"/>
    <lineage>
        <taxon>Bacteria</taxon>
        <taxon>Pseudomonadati</taxon>
        <taxon>Bacteroidota</taxon>
        <taxon>Sphingobacteriia</taxon>
        <taxon>Sphingobacteriales</taxon>
        <taxon>Sphingobacteriaceae</taxon>
        <taxon>Sphingobacterium</taxon>
    </lineage>
</organism>
<protein>
    <submittedName>
        <fullName evidence="1">Uncharacterized protein</fullName>
    </submittedName>
</protein>
<evidence type="ECO:0000313" key="1">
    <source>
        <dbReference type="EMBL" id="QMV67814.1"/>
    </source>
</evidence>
<dbReference type="AlphaFoldDB" id="A0A7G5E1D9"/>
<evidence type="ECO:0000313" key="2">
    <source>
        <dbReference type="Proteomes" id="UP000515450"/>
    </source>
</evidence>
<name>A0A7G5E1D9_9SPHI</name>
<sequence>METPLITLLTDRKTQQYTLSKRPVGWCIDCLGDLGGFDDNWSHMYDYYPQGIVGFGIQDAWRKAPISLEVCWVMQKWKDEGVPGKSSYCHRRANYRWMVSDG</sequence>
<dbReference type="RefSeq" id="WP_182332245.1">
    <property type="nucleotide sequence ID" value="NZ_CP058555.1"/>
</dbReference>
<accession>A0A7G5E1D9</accession>